<evidence type="ECO:0000313" key="2">
    <source>
        <dbReference type="EMBL" id="SPP85961.1"/>
    </source>
</evidence>
<gene>
    <name evidence="2" type="ORF">DGUA_6G004550</name>
</gene>
<feature type="compositionally biased region" description="Basic and acidic residues" evidence="1">
    <location>
        <begin position="341"/>
        <end position="354"/>
    </location>
</feature>
<feature type="compositionally biased region" description="Low complexity" evidence="1">
    <location>
        <begin position="85"/>
        <end position="98"/>
    </location>
</feature>
<feature type="region of interest" description="Disordered" evidence="1">
    <location>
        <begin position="475"/>
        <end position="506"/>
    </location>
</feature>
<evidence type="ECO:0000313" key="3">
    <source>
        <dbReference type="Proteomes" id="UP000268350"/>
    </source>
</evidence>
<feature type="region of interest" description="Disordered" evidence="1">
    <location>
        <begin position="330"/>
        <end position="393"/>
    </location>
</feature>
<proteinExistence type="predicted"/>
<reference evidence="3" key="1">
    <citation type="submission" date="2018-01" db="EMBL/GenBank/DDBJ databases">
        <authorList>
            <person name="Alioto T."/>
            <person name="Alioto T."/>
        </authorList>
    </citation>
    <scope>NUCLEOTIDE SEQUENCE [LARGE SCALE GENOMIC DNA]</scope>
</reference>
<dbReference type="EMBL" id="OUUW01000010">
    <property type="protein sequence ID" value="SPP85961.1"/>
    <property type="molecule type" value="Genomic_DNA"/>
</dbReference>
<sequence>MYAGRATQFAKTISSMACSIQKQQPQAAAQNVATGISTAMTMTTTTTTTTTTATSSTAPSSSSGAVATAAVVPDVRRGAGGSSGAGTVPSTPKSTKTSAQPRGSLPTDVNLPPLEFQWPPPVPVSTHTSNLRLNMMNQDPKDLHTARAMIEELRSKVRFQTEHIMKWRKAYAMQVQQHYRYQKEKSDQMNSLTSQLLLLESRLKRKQKQISSLLNHRELTIARQQKVIDTLSSRLVDHGLETIDASYANELDSLNDSDSAVVLEDIDSDSTMTLGTRRRSSGGGGVLGSDGITIVRSISDAIETNLNKYGAARRNNCFLRRPDILETVYSVEEDPEPTPDVAEKRDKFKNRSDKALSSSSTEGQIDGVSPTASGGADKAKESSSSMSVDGGSAVPRRQLGALKRSPSHDAPCTTVSVKVPQLQPSPQQSQQEPLNGKNQVLSYNRVMLNHRSVTKPKDVKYKRINKAKSKSLEELRGRLKNLVERPPGLEGGYPSGMMPQTAQSYA</sequence>
<dbReference type="AlphaFoldDB" id="A0A3B0KLK3"/>
<organism evidence="2 3">
    <name type="scientific">Drosophila guanche</name>
    <name type="common">Fruit fly</name>
    <dbReference type="NCBI Taxonomy" id="7266"/>
    <lineage>
        <taxon>Eukaryota</taxon>
        <taxon>Metazoa</taxon>
        <taxon>Ecdysozoa</taxon>
        <taxon>Arthropoda</taxon>
        <taxon>Hexapoda</taxon>
        <taxon>Insecta</taxon>
        <taxon>Pterygota</taxon>
        <taxon>Neoptera</taxon>
        <taxon>Endopterygota</taxon>
        <taxon>Diptera</taxon>
        <taxon>Brachycera</taxon>
        <taxon>Muscomorpha</taxon>
        <taxon>Ephydroidea</taxon>
        <taxon>Drosophilidae</taxon>
        <taxon>Drosophila</taxon>
        <taxon>Sophophora</taxon>
    </lineage>
</organism>
<dbReference type="OMA" id="KNWVEKG"/>
<protein>
    <submittedName>
        <fullName evidence="2">Uncharacterized protein</fullName>
    </submittedName>
</protein>
<keyword evidence="3" id="KW-1185">Reference proteome</keyword>
<accession>A0A3B0KLK3</accession>
<dbReference type="STRING" id="7266.A0A3B0KLK3"/>
<feature type="region of interest" description="Disordered" evidence="1">
    <location>
        <begin position="76"/>
        <end position="106"/>
    </location>
</feature>
<dbReference type="OrthoDB" id="6421972at2759"/>
<evidence type="ECO:0000256" key="1">
    <source>
        <dbReference type="SAM" id="MobiDB-lite"/>
    </source>
</evidence>
<name>A0A3B0KLK3_DROGU</name>
<dbReference type="Proteomes" id="UP000268350">
    <property type="component" value="Unassembled WGS sequence"/>
</dbReference>